<accession>A0A8S4SCY2</accession>
<organism evidence="1 2">
    <name type="scientific">Pararge aegeria aegeria</name>
    <dbReference type="NCBI Taxonomy" id="348720"/>
    <lineage>
        <taxon>Eukaryota</taxon>
        <taxon>Metazoa</taxon>
        <taxon>Ecdysozoa</taxon>
        <taxon>Arthropoda</taxon>
        <taxon>Hexapoda</taxon>
        <taxon>Insecta</taxon>
        <taxon>Pterygota</taxon>
        <taxon>Neoptera</taxon>
        <taxon>Endopterygota</taxon>
        <taxon>Lepidoptera</taxon>
        <taxon>Glossata</taxon>
        <taxon>Ditrysia</taxon>
        <taxon>Papilionoidea</taxon>
        <taxon>Nymphalidae</taxon>
        <taxon>Satyrinae</taxon>
        <taxon>Satyrini</taxon>
        <taxon>Parargina</taxon>
        <taxon>Pararge</taxon>
    </lineage>
</organism>
<dbReference type="EMBL" id="CAKXAJ010026164">
    <property type="protein sequence ID" value="CAH2260327.1"/>
    <property type="molecule type" value="Genomic_DNA"/>
</dbReference>
<evidence type="ECO:0000313" key="1">
    <source>
        <dbReference type="EMBL" id="CAH2260327.1"/>
    </source>
</evidence>
<comment type="caution">
    <text evidence="1">The sequence shown here is derived from an EMBL/GenBank/DDBJ whole genome shotgun (WGS) entry which is preliminary data.</text>
</comment>
<evidence type="ECO:0000313" key="2">
    <source>
        <dbReference type="Proteomes" id="UP000838756"/>
    </source>
</evidence>
<name>A0A8S4SCY2_9NEOP</name>
<reference evidence="1" key="1">
    <citation type="submission" date="2022-03" db="EMBL/GenBank/DDBJ databases">
        <authorList>
            <person name="Lindestad O."/>
        </authorList>
    </citation>
    <scope>NUCLEOTIDE SEQUENCE</scope>
</reference>
<keyword evidence="2" id="KW-1185">Reference proteome</keyword>
<proteinExistence type="predicted"/>
<dbReference type="Proteomes" id="UP000838756">
    <property type="component" value="Unassembled WGS sequence"/>
</dbReference>
<protein>
    <submittedName>
        <fullName evidence="1">Jg2366 protein</fullName>
    </submittedName>
</protein>
<gene>
    <name evidence="1" type="primary">jg2366</name>
    <name evidence="1" type="ORF">PAEG_LOCUS23703</name>
</gene>
<sequence length="90" mass="10529">MLERLVLQLGSKNEECTTSFESLDTEQFSMFLHRVKFTSPRLASTMDRISLTRIRREDPYTVSSQYWFDNDDDDDDYKSLNMATPCCVSV</sequence>
<dbReference type="AlphaFoldDB" id="A0A8S4SCY2"/>